<reference evidence="1" key="1">
    <citation type="submission" date="2021-06" db="EMBL/GenBank/DDBJ databases">
        <authorList>
            <person name="Kallberg Y."/>
            <person name="Tangrot J."/>
            <person name="Rosling A."/>
        </authorList>
    </citation>
    <scope>NUCLEOTIDE SEQUENCE</scope>
    <source>
        <strain evidence="1">CL356</strain>
    </source>
</reference>
<proteinExistence type="predicted"/>
<organism evidence="1 2">
    <name type="scientific">Acaulospora colombiana</name>
    <dbReference type="NCBI Taxonomy" id="27376"/>
    <lineage>
        <taxon>Eukaryota</taxon>
        <taxon>Fungi</taxon>
        <taxon>Fungi incertae sedis</taxon>
        <taxon>Mucoromycota</taxon>
        <taxon>Glomeromycotina</taxon>
        <taxon>Glomeromycetes</taxon>
        <taxon>Diversisporales</taxon>
        <taxon>Acaulosporaceae</taxon>
        <taxon>Acaulospora</taxon>
    </lineage>
</organism>
<evidence type="ECO:0000313" key="1">
    <source>
        <dbReference type="EMBL" id="CAG8453457.1"/>
    </source>
</evidence>
<dbReference type="Proteomes" id="UP000789525">
    <property type="component" value="Unassembled WGS sequence"/>
</dbReference>
<keyword evidence="2" id="KW-1185">Reference proteome</keyword>
<dbReference type="EMBL" id="CAJVPT010000938">
    <property type="protein sequence ID" value="CAG8453457.1"/>
    <property type="molecule type" value="Genomic_DNA"/>
</dbReference>
<accession>A0ACA9K5Y7</accession>
<gene>
    <name evidence="1" type="ORF">ACOLOM_LOCUS860</name>
</gene>
<protein>
    <submittedName>
        <fullName evidence="1">13316_t:CDS:1</fullName>
    </submittedName>
</protein>
<comment type="caution">
    <text evidence="1">The sequence shown here is derived from an EMBL/GenBank/DDBJ whole genome shotgun (WGS) entry which is preliminary data.</text>
</comment>
<sequence length="616" mass="68232">MSNILTIGFNFWRSTILLFFRLILTLVEVLFSGAIIKNISYLTESLDFSTSINNVQEVNIHPRKYTNIISGNASNRSHSLPPTTSRHGKKKRRQQLRNPTTNSDAGPSNKKLSEDQKRRWIEKSAANSEERSLADNSSSVSSTSRDERKRDQSSVPMRIRQATKYHQSFPRIDGTANSVSIMKSKPVKITIRHMPPEIMLCIFDLLPRKDIYTCLFVCNLWKALVTPILYRAPQIYHQFSSSVASTDSHSALDPTVAKSNAMSSSVAKSKLVLNTKTKLPLNFPIEECGPLIRILDLSEVEFVTDTTVQTIALTCPNLRRINLNKCIHISDAALDSLSVHRCATSLLSVSLSGCRKITDAGLKMLSKSCQGLTSLNIAECCKITDRGVQMVAKGCPRLRQVRLSDCPRLTDQSIEALVINCPRLCWLDVARIGRITDSSVRLIASTCQENLEWLNLARPSPWEIAYSSALSNPTLLPAPIHAYRHGDNNEVSDGSIALLARQCPNLQLLDLSYLNSITNNAIDAISNHSFSLVCLTIIGCRLITCDSLRFLAQLRRKSGRLGCITMGDAAGITEEDIESITNEPEGLLSGWQKSSVDENSLKEILGGAGWEDTGAW</sequence>
<evidence type="ECO:0000313" key="2">
    <source>
        <dbReference type="Proteomes" id="UP000789525"/>
    </source>
</evidence>
<name>A0ACA9K5Y7_9GLOM</name>